<evidence type="ECO:0000313" key="4">
    <source>
        <dbReference type="Proteomes" id="UP000290682"/>
    </source>
</evidence>
<dbReference type="InterPro" id="IPR028098">
    <property type="entry name" value="Glyco_trans_4-like_N"/>
</dbReference>
<evidence type="ECO:0000259" key="2">
    <source>
        <dbReference type="Pfam" id="PF13439"/>
    </source>
</evidence>
<comment type="caution">
    <text evidence="3">The sequence shown here is derived from an EMBL/GenBank/DDBJ whole genome shotgun (WGS) entry which is preliminary data.</text>
</comment>
<feature type="domain" description="Glycosyltransferase subfamily 4-like N-terminal" evidence="2">
    <location>
        <begin position="13"/>
        <end position="174"/>
    </location>
</feature>
<accession>A0ABY0FFQ3</accession>
<evidence type="ECO:0000313" key="3">
    <source>
        <dbReference type="EMBL" id="RXZ43460.1"/>
    </source>
</evidence>
<dbReference type="EMBL" id="REGR01000009">
    <property type="protein sequence ID" value="RXZ43460.1"/>
    <property type="molecule type" value="Genomic_DNA"/>
</dbReference>
<dbReference type="Proteomes" id="UP000290682">
    <property type="component" value="Unassembled WGS sequence"/>
</dbReference>
<organism evidence="3 4">
    <name type="scientific">Crenobacter cavernae</name>
    <dbReference type="NCBI Taxonomy" id="2290923"/>
    <lineage>
        <taxon>Bacteria</taxon>
        <taxon>Pseudomonadati</taxon>
        <taxon>Pseudomonadota</taxon>
        <taxon>Betaproteobacteria</taxon>
        <taxon>Neisseriales</taxon>
        <taxon>Neisseriaceae</taxon>
        <taxon>Crenobacter</taxon>
    </lineage>
</organism>
<dbReference type="CDD" id="cd03820">
    <property type="entry name" value="GT4_AmsD-like"/>
    <property type="match status" value="1"/>
</dbReference>
<feature type="domain" description="Glycosyl transferase family 1" evidence="1">
    <location>
        <begin position="196"/>
        <end position="346"/>
    </location>
</feature>
<dbReference type="Pfam" id="PF13439">
    <property type="entry name" value="Glyco_transf_4"/>
    <property type="match status" value="1"/>
</dbReference>
<dbReference type="PANTHER" id="PTHR12526:SF630">
    <property type="entry name" value="GLYCOSYLTRANSFERASE"/>
    <property type="match status" value="1"/>
</dbReference>
<proteinExistence type="predicted"/>
<gene>
    <name evidence="3" type="ORF">EBB06_09900</name>
</gene>
<reference evidence="3 4" key="1">
    <citation type="submission" date="2018-10" db="EMBL/GenBank/DDBJ databases">
        <title>Draft genome of Fastidiocella sp. strain 375T, a bacterium isolated from a karstic cave dripping water.</title>
        <authorList>
            <person name="Coelho C."/>
            <person name="Verissimo A."/>
            <person name="Tiago I."/>
        </authorList>
    </citation>
    <scope>NUCLEOTIDE SEQUENCE [LARGE SCALE GENOMIC DNA]</scope>
    <source>
        <strain evidence="3 4">CAVE-375</strain>
    </source>
</reference>
<dbReference type="SUPFAM" id="SSF53756">
    <property type="entry name" value="UDP-Glycosyltransferase/glycogen phosphorylase"/>
    <property type="match status" value="1"/>
</dbReference>
<protein>
    <submittedName>
        <fullName evidence="3">Glycosyltransferase family 4 protein</fullName>
    </submittedName>
</protein>
<dbReference type="Pfam" id="PF00534">
    <property type="entry name" value="Glycos_transf_1"/>
    <property type="match status" value="1"/>
</dbReference>
<dbReference type="PANTHER" id="PTHR12526">
    <property type="entry name" value="GLYCOSYLTRANSFERASE"/>
    <property type="match status" value="1"/>
</dbReference>
<keyword evidence="4" id="KW-1185">Reference proteome</keyword>
<name>A0ABY0FFQ3_9NEIS</name>
<dbReference type="Gene3D" id="3.40.50.2000">
    <property type="entry name" value="Glycogen Phosphorylase B"/>
    <property type="match status" value="2"/>
</dbReference>
<dbReference type="InterPro" id="IPR001296">
    <property type="entry name" value="Glyco_trans_1"/>
</dbReference>
<evidence type="ECO:0000259" key="1">
    <source>
        <dbReference type="Pfam" id="PF00534"/>
    </source>
</evidence>
<sequence length="372" mass="41138">MRVVMFIHSLQSGGAERVTANLANHWAAKGWKVSVVTIAGVEQDFYQLHPSVKRIALNLAGGSSSPWQAISNNLYRICALRKVLREEQPAIALSMMAIANILLGWARWGLPQIAAIGSERVHPPCLPLGRVWENLRIISYGHLDALVAQTKESADWIKTHTSSRHVAVIPNAVNWPLSTQVPICAPDSIGDCQARRLLSVGRLDSQKGFDLLIAAFSCLAQNHTDWELVILGEGPLRETLQAQIDKAGIADRVFLPGRVGNMTEWYQHADLYVMSSRFEGFPNALVEAMAHGLPTISFDCDTGPRDIIRHEVDGLLVEPENINGLEKALAVLMSNPELRARYAERAVEIRNRFSIESISSMWEAQFVEAGKV</sequence>